<dbReference type="Proteomes" id="UP000799755">
    <property type="component" value="Unassembled WGS sequence"/>
</dbReference>
<gene>
    <name evidence="1" type="ORF">BDR25DRAFT_292628</name>
</gene>
<sequence>MTGRSQFYQTGLVHHGLPIPAISNIYQNRSALIQDLPDNGIVPTHQKNSVSQGLPILEILQRVASRLRPGYSLDSILATVALYRAAFPVFAYLKQLFTDYFTSTVSIYESDAAAKEIMEWMVVHVMQKGTTNGHVVTGGVIQDPFTDYMLPQPRKRSQATNTNNTSSNLHSTLPMGNKVFWIGLRPFKFSRAFPYSAGDISASRSRSRQGQSSIHVSTLGRSLSPLHEFLQTCRDFKIRNKGETTTIYFIGANGGPYLAHGHWSAVRKSVRRLDTVDMDATVKEELIRDAEDYYLPETKYTYTDSGIPYRRGYLFHGPPGTGKTSFSAALSSHLECDIYMIDLAANQINDSYLHMLFLSLPEKCVVVIEDIDSAGIGRQKSAEPIETDDDMYVRAPRLTLSGLLNAIDGTASQEGRLLIMTSNNPDSLDEALIRPGRIDKKIYFGYVSLDVAKSMFMRLVGRAAVASGIDQTEIQGMSEAFSKFIPEDAVTPAQLQNFLQGCRGDPKKALLEVSDWAAGMM</sequence>
<keyword evidence="2" id="KW-1185">Reference proteome</keyword>
<proteinExistence type="predicted"/>
<protein>
    <submittedName>
        <fullName evidence="1">P-loop containing nucleoside triphosphate hydrolase protein</fullName>
    </submittedName>
</protein>
<organism evidence="1 2">
    <name type="scientific">Lindgomyces ingoldianus</name>
    <dbReference type="NCBI Taxonomy" id="673940"/>
    <lineage>
        <taxon>Eukaryota</taxon>
        <taxon>Fungi</taxon>
        <taxon>Dikarya</taxon>
        <taxon>Ascomycota</taxon>
        <taxon>Pezizomycotina</taxon>
        <taxon>Dothideomycetes</taxon>
        <taxon>Pleosporomycetidae</taxon>
        <taxon>Pleosporales</taxon>
        <taxon>Lindgomycetaceae</taxon>
        <taxon>Lindgomyces</taxon>
    </lineage>
</organism>
<name>A0ACB6QJ26_9PLEO</name>
<dbReference type="EMBL" id="MU003522">
    <property type="protein sequence ID" value="KAF2466936.1"/>
    <property type="molecule type" value="Genomic_DNA"/>
</dbReference>
<comment type="caution">
    <text evidence="1">The sequence shown here is derived from an EMBL/GenBank/DDBJ whole genome shotgun (WGS) entry which is preliminary data.</text>
</comment>
<accession>A0ACB6QJ26</accession>
<evidence type="ECO:0000313" key="1">
    <source>
        <dbReference type="EMBL" id="KAF2466936.1"/>
    </source>
</evidence>
<keyword evidence="1" id="KW-0378">Hydrolase</keyword>
<reference evidence="1" key="1">
    <citation type="journal article" date="2020" name="Stud. Mycol.">
        <title>101 Dothideomycetes genomes: a test case for predicting lifestyles and emergence of pathogens.</title>
        <authorList>
            <person name="Haridas S."/>
            <person name="Albert R."/>
            <person name="Binder M."/>
            <person name="Bloem J."/>
            <person name="Labutti K."/>
            <person name="Salamov A."/>
            <person name="Andreopoulos B."/>
            <person name="Baker S."/>
            <person name="Barry K."/>
            <person name="Bills G."/>
            <person name="Bluhm B."/>
            <person name="Cannon C."/>
            <person name="Castanera R."/>
            <person name="Culley D."/>
            <person name="Daum C."/>
            <person name="Ezra D."/>
            <person name="Gonzalez J."/>
            <person name="Henrissat B."/>
            <person name="Kuo A."/>
            <person name="Liang C."/>
            <person name="Lipzen A."/>
            <person name="Lutzoni F."/>
            <person name="Magnuson J."/>
            <person name="Mondo S."/>
            <person name="Nolan M."/>
            <person name="Ohm R."/>
            <person name="Pangilinan J."/>
            <person name="Park H.-J."/>
            <person name="Ramirez L."/>
            <person name="Alfaro M."/>
            <person name="Sun H."/>
            <person name="Tritt A."/>
            <person name="Yoshinaga Y."/>
            <person name="Zwiers L.-H."/>
            <person name="Turgeon B."/>
            <person name="Goodwin S."/>
            <person name="Spatafora J."/>
            <person name="Crous P."/>
            <person name="Grigoriev I."/>
        </authorList>
    </citation>
    <scope>NUCLEOTIDE SEQUENCE</scope>
    <source>
        <strain evidence="1">ATCC 200398</strain>
    </source>
</reference>
<evidence type="ECO:0000313" key="2">
    <source>
        <dbReference type="Proteomes" id="UP000799755"/>
    </source>
</evidence>